<proteinExistence type="predicted"/>
<dbReference type="SUPFAM" id="SSF51735">
    <property type="entry name" value="NAD(P)-binding Rossmann-fold domains"/>
    <property type="match status" value="1"/>
</dbReference>
<dbReference type="AlphaFoldDB" id="A0A0Q3WW25"/>
<gene>
    <name evidence="4" type="ORF">AN964_11780</name>
</gene>
<dbReference type="Pfam" id="PF03435">
    <property type="entry name" value="Sacchrp_dh_NADP"/>
    <property type="match status" value="1"/>
</dbReference>
<dbReference type="InterPro" id="IPR032095">
    <property type="entry name" value="Sacchrp_dh-like_C"/>
</dbReference>
<evidence type="ECO:0000313" key="4">
    <source>
        <dbReference type="EMBL" id="KQL54107.1"/>
    </source>
</evidence>
<dbReference type="PANTHER" id="PTHR11133:SF22">
    <property type="entry name" value="ALPHA-AMINOADIPIC SEMIALDEHYDE SYNTHASE, MITOCHONDRIAL"/>
    <property type="match status" value="1"/>
</dbReference>
<feature type="domain" description="Saccharopine dehydrogenase-like C-terminal" evidence="3">
    <location>
        <begin position="126"/>
        <end position="371"/>
    </location>
</feature>
<dbReference type="SUPFAM" id="SSF55347">
    <property type="entry name" value="Glyceraldehyde-3-phosphate dehydrogenase-like, C-terminal domain"/>
    <property type="match status" value="1"/>
</dbReference>
<dbReference type="EMBL" id="LJJC01000004">
    <property type="protein sequence ID" value="KQL54107.1"/>
    <property type="molecule type" value="Genomic_DNA"/>
</dbReference>
<sequence length="387" mass="42693">MKVAVLGSGLMGKEVARDLVNSPNVQEVVLADVDLDKAESVCSHLDSNKLKAAYVNASDGEQLGDFMKGFDVVVNALYLTFSEFVAKNAIRVGVNIVDLGCSNIERTLSLDEEAKRAGITYISELGVAPGMVNILAGYGASKLDTVESIELFVGGIPLKPEPPFEYNEVFTMRGVFQEYTKPSTIIRDGKVVQVPSLSGIEKVHFEKFGPLEAFYTPGTSTLPLTFPDVKHLSYKTIRYPGHAEKFQLLVDLNLTREDYEIEYKGQKINPSEVLLKVLEPIVDLRDKEDVCLLRVRVGGVLNNNDAVAEYEMVTYFDRKNKVTAMARSTAYSISVVAQMIGNGLIDKPGVFAPEQIVPGDVFMKEMEKRGVVIKEKEPEITNNLVKN</sequence>
<evidence type="ECO:0000259" key="2">
    <source>
        <dbReference type="Pfam" id="PF03435"/>
    </source>
</evidence>
<feature type="domain" description="Saccharopine dehydrogenase NADP binding" evidence="2">
    <location>
        <begin position="3"/>
        <end position="122"/>
    </location>
</feature>
<keyword evidence="5" id="KW-1185">Reference proteome</keyword>
<organism evidence="4 5">
    <name type="scientific">Heyndrickxia shackletonii</name>
    <dbReference type="NCBI Taxonomy" id="157838"/>
    <lineage>
        <taxon>Bacteria</taxon>
        <taxon>Bacillati</taxon>
        <taxon>Bacillota</taxon>
        <taxon>Bacilli</taxon>
        <taxon>Bacillales</taxon>
        <taxon>Bacillaceae</taxon>
        <taxon>Heyndrickxia</taxon>
    </lineage>
</organism>
<evidence type="ECO:0000313" key="5">
    <source>
        <dbReference type="Proteomes" id="UP000051888"/>
    </source>
</evidence>
<reference evidence="4 5" key="1">
    <citation type="submission" date="2015-09" db="EMBL/GenBank/DDBJ databases">
        <title>Genome sequencing project for genomic taxonomy and phylogenomics of Bacillus-like bacteria.</title>
        <authorList>
            <person name="Liu B."/>
            <person name="Wang J."/>
            <person name="Zhu Y."/>
            <person name="Liu G."/>
            <person name="Chen Q."/>
            <person name="Chen Z."/>
            <person name="Lan J."/>
            <person name="Che J."/>
            <person name="Ge C."/>
            <person name="Shi H."/>
            <person name="Pan Z."/>
            <person name="Liu X."/>
        </authorList>
    </citation>
    <scope>NUCLEOTIDE SEQUENCE [LARGE SCALE GENOMIC DNA]</scope>
    <source>
        <strain evidence="4 5">LMG 18435</strain>
    </source>
</reference>
<accession>A0A0Q3WW25</accession>
<dbReference type="PATRIC" id="fig|157838.3.peg.2593"/>
<evidence type="ECO:0000259" key="3">
    <source>
        <dbReference type="Pfam" id="PF16653"/>
    </source>
</evidence>
<dbReference type="GO" id="GO:0016491">
    <property type="term" value="F:oxidoreductase activity"/>
    <property type="evidence" value="ECO:0007669"/>
    <property type="project" value="UniProtKB-KW"/>
</dbReference>
<dbReference type="RefSeq" id="WP_055739862.1">
    <property type="nucleotide sequence ID" value="NZ_JAAIWL010000009.1"/>
</dbReference>
<dbReference type="InterPro" id="IPR051168">
    <property type="entry name" value="AASS"/>
</dbReference>
<dbReference type="Proteomes" id="UP000051888">
    <property type="component" value="Unassembled WGS sequence"/>
</dbReference>
<keyword evidence="1" id="KW-0560">Oxidoreductase</keyword>
<dbReference type="STRING" id="157838.AN964_11780"/>
<dbReference type="PANTHER" id="PTHR11133">
    <property type="entry name" value="SACCHAROPINE DEHYDROGENASE"/>
    <property type="match status" value="1"/>
</dbReference>
<dbReference type="OrthoDB" id="9769367at2"/>
<dbReference type="Gene3D" id="3.40.50.720">
    <property type="entry name" value="NAD(P)-binding Rossmann-like Domain"/>
    <property type="match status" value="1"/>
</dbReference>
<dbReference type="InterPro" id="IPR005097">
    <property type="entry name" value="Sacchrp_dh_NADP-bd"/>
</dbReference>
<dbReference type="Gene3D" id="3.30.360.10">
    <property type="entry name" value="Dihydrodipicolinate Reductase, domain 2"/>
    <property type="match status" value="1"/>
</dbReference>
<dbReference type="Pfam" id="PF16653">
    <property type="entry name" value="Sacchrp_dh_C"/>
    <property type="match status" value="1"/>
</dbReference>
<protein>
    <submittedName>
        <fullName evidence="4">Saccharopine dehydrogenase</fullName>
    </submittedName>
</protein>
<name>A0A0Q3WW25_9BACI</name>
<evidence type="ECO:0000256" key="1">
    <source>
        <dbReference type="ARBA" id="ARBA00023002"/>
    </source>
</evidence>
<dbReference type="InterPro" id="IPR036291">
    <property type="entry name" value="NAD(P)-bd_dom_sf"/>
</dbReference>
<comment type="caution">
    <text evidence="4">The sequence shown here is derived from an EMBL/GenBank/DDBJ whole genome shotgun (WGS) entry which is preliminary data.</text>
</comment>